<evidence type="ECO:0000313" key="5">
    <source>
        <dbReference type="EMBL" id="PWY98466.1"/>
    </source>
</evidence>
<dbReference type="AlphaFoldDB" id="A0A317XJH3"/>
<evidence type="ECO:0000259" key="4">
    <source>
        <dbReference type="Pfam" id="PF06441"/>
    </source>
</evidence>
<dbReference type="InterPro" id="IPR010497">
    <property type="entry name" value="Epoxide_hydro_N"/>
</dbReference>
<evidence type="ECO:0000313" key="6">
    <source>
        <dbReference type="Proteomes" id="UP000246740"/>
    </source>
</evidence>
<evidence type="ECO:0000256" key="1">
    <source>
        <dbReference type="ARBA" id="ARBA00010088"/>
    </source>
</evidence>
<dbReference type="GO" id="GO:0097176">
    <property type="term" value="P:epoxide metabolic process"/>
    <property type="evidence" value="ECO:0007669"/>
    <property type="project" value="TreeGrafter"/>
</dbReference>
<keyword evidence="2 5" id="KW-0378">Hydrolase</keyword>
<dbReference type="Proteomes" id="UP000246740">
    <property type="component" value="Unassembled WGS sequence"/>
</dbReference>
<keyword evidence="6" id="KW-1185">Reference proteome</keyword>
<dbReference type="EMBL" id="KZ819198">
    <property type="protein sequence ID" value="PWY98466.1"/>
    <property type="molecule type" value="Genomic_DNA"/>
</dbReference>
<comment type="similarity">
    <text evidence="1">Belongs to the peptidase S33 family.</text>
</comment>
<dbReference type="InterPro" id="IPR016292">
    <property type="entry name" value="Epoxide_hydrolase"/>
</dbReference>
<dbReference type="PIRSF" id="PIRSF001112">
    <property type="entry name" value="Epoxide_hydrolase"/>
    <property type="match status" value="1"/>
</dbReference>
<dbReference type="PANTHER" id="PTHR21661">
    <property type="entry name" value="EPOXIDE HYDROLASE 1-RELATED"/>
    <property type="match status" value="1"/>
</dbReference>
<dbReference type="InterPro" id="IPR029058">
    <property type="entry name" value="AB_hydrolase_fold"/>
</dbReference>
<gene>
    <name evidence="5" type="ORF">BCV70DRAFT_32487</name>
</gene>
<accession>A0A317XJH3</accession>
<dbReference type="PRINTS" id="PR00412">
    <property type="entry name" value="EPOXHYDRLASE"/>
</dbReference>
<sequence>MSSTTLDIPAITPPKPFTIVYTDDEVKFLKDRLKHARLPQEAYLQSDERRPKQHHMKPDLPLMQKLVQDWLQFDFDAFQKRLNSFDHFTTSVDWCTQLHFVHKKSSRPDAIPLMLIHGWPGSWFEFAHVIDKLAEPEDASAPAFHVVVPSLPGYMYSTAPPSRKKGVGEVRGYTRILNALMRGLGYDRYASQGGDWGSPHARALGALYSHKDGTGCRAVHLNFCPVAPRGVSKFMLQSMPEKVTLGFAKLIYGDEYMAMAAKGMYFEANRAYYDVQRTRPVQLLYGLVDSPVGLLGWLGNIYDSLCEARGEDHPRLNMNACLETATLFWFTSSIGTSFIPYTNNVFLPEIHGDAEFRLSVPLGYSDFPSELVNTPKFVVDGTTTSGKTRWMAKSPIGGHFAAHEEPDIFISHLRNAFSRGGRWTGHESDGIESPQVAGGLWDEVREASRASKM</sequence>
<feature type="active site" description="Nucleophile" evidence="3">
    <location>
        <position position="195"/>
    </location>
</feature>
<evidence type="ECO:0000256" key="2">
    <source>
        <dbReference type="ARBA" id="ARBA00022801"/>
    </source>
</evidence>
<dbReference type="Gene3D" id="3.40.50.1820">
    <property type="entry name" value="alpha/beta hydrolase"/>
    <property type="match status" value="1"/>
</dbReference>
<dbReference type="STRING" id="1882483.A0A317XJH3"/>
<feature type="domain" description="Epoxide hydrolase N-terminal" evidence="4">
    <location>
        <begin position="14"/>
        <end position="126"/>
    </location>
</feature>
<proteinExistence type="inferred from homology"/>
<evidence type="ECO:0000256" key="3">
    <source>
        <dbReference type="PIRSR" id="PIRSR001112-1"/>
    </source>
</evidence>
<dbReference type="GO" id="GO:0004301">
    <property type="term" value="F:epoxide hydrolase activity"/>
    <property type="evidence" value="ECO:0007669"/>
    <property type="project" value="TreeGrafter"/>
</dbReference>
<feature type="active site" description="Proton acceptor" evidence="3">
    <location>
        <position position="399"/>
    </location>
</feature>
<dbReference type="Pfam" id="PF06441">
    <property type="entry name" value="EHN"/>
    <property type="match status" value="1"/>
</dbReference>
<organism evidence="5 6">
    <name type="scientific">Testicularia cyperi</name>
    <dbReference type="NCBI Taxonomy" id="1882483"/>
    <lineage>
        <taxon>Eukaryota</taxon>
        <taxon>Fungi</taxon>
        <taxon>Dikarya</taxon>
        <taxon>Basidiomycota</taxon>
        <taxon>Ustilaginomycotina</taxon>
        <taxon>Ustilaginomycetes</taxon>
        <taxon>Ustilaginales</taxon>
        <taxon>Anthracoideaceae</taxon>
        <taxon>Testicularia</taxon>
    </lineage>
</organism>
<reference evidence="5 6" key="1">
    <citation type="journal article" date="2018" name="Mol. Biol. Evol.">
        <title>Broad Genomic Sampling Reveals a Smut Pathogenic Ancestry of the Fungal Clade Ustilaginomycotina.</title>
        <authorList>
            <person name="Kijpornyongpan T."/>
            <person name="Mondo S.J."/>
            <person name="Barry K."/>
            <person name="Sandor L."/>
            <person name="Lee J."/>
            <person name="Lipzen A."/>
            <person name="Pangilinan J."/>
            <person name="LaButti K."/>
            <person name="Hainaut M."/>
            <person name="Henrissat B."/>
            <person name="Grigoriev I.V."/>
            <person name="Spatafora J.W."/>
            <person name="Aime M.C."/>
        </authorList>
    </citation>
    <scope>NUCLEOTIDE SEQUENCE [LARGE SCALE GENOMIC DNA]</scope>
    <source>
        <strain evidence="5 6">MCA 3645</strain>
    </source>
</reference>
<dbReference type="InterPro" id="IPR000639">
    <property type="entry name" value="Epox_hydrolase-like"/>
</dbReference>
<dbReference type="OrthoDB" id="7130006at2759"/>
<dbReference type="SUPFAM" id="SSF53474">
    <property type="entry name" value="alpha/beta-Hydrolases"/>
    <property type="match status" value="1"/>
</dbReference>
<protein>
    <submittedName>
        <fullName evidence="5">Alpha/beta-hydrolase</fullName>
    </submittedName>
</protein>
<name>A0A317XJH3_9BASI</name>
<dbReference type="InParanoid" id="A0A317XJH3"/>
<feature type="active site" description="Proton donor" evidence="3">
    <location>
        <position position="341"/>
    </location>
</feature>
<dbReference type="PANTHER" id="PTHR21661:SF79">
    <property type="entry name" value="EPOXIDE HYDROLASE"/>
    <property type="match status" value="1"/>
</dbReference>